<dbReference type="EMBL" id="HM236454">
    <property type="protein sequence ID" value="ADR67015.1"/>
    <property type="molecule type" value="Genomic_DNA"/>
</dbReference>
<evidence type="ECO:0000313" key="1">
    <source>
        <dbReference type="EMBL" id="ADR67015.1"/>
    </source>
</evidence>
<sequence length="58" mass="6317">MRRVGILVFRVNGDRIAAGDGLESGTATAPFLLVWQTNERETNQGGALTGVFQRVDVR</sequence>
<accession>E5F8V3</accession>
<dbReference type="AlphaFoldDB" id="E5F8V3"/>
<name>E5F8V3_KLEPN</name>
<reference evidence="1" key="1">
    <citation type="journal article" date="2011" name="J. Microbiol. Methods">
        <title>Expansion of the known Klebsiella pneumoniae species gene pool by characterization of novel alien DNA islands integrated into tmRNA gene sites.</title>
        <authorList>
            <person name="Zhang J."/>
            <person name="van Aartsen J.J."/>
            <person name="Jiang X."/>
            <person name="Shao Y."/>
            <person name="Tai C."/>
            <person name="He X."/>
            <person name="Tan Z."/>
            <person name="Deng Z."/>
            <person name="Jia S."/>
            <person name="Rajakumar K."/>
            <person name="Ou H.Y."/>
        </authorList>
    </citation>
    <scope>NUCLEOTIDE SEQUENCE</scope>
    <source>
        <strain evidence="1">HS04063</strain>
    </source>
</reference>
<protein>
    <submittedName>
        <fullName evidence="1">Uncharacterized protein</fullName>
    </submittedName>
</protein>
<proteinExistence type="predicted"/>
<organism evidence="1">
    <name type="scientific">Klebsiella pneumoniae subsp. pneumoniae</name>
    <dbReference type="NCBI Taxonomy" id="72407"/>
    <lineage>
        <taxon>Bacteria</taxon>
        <taxon>Pseudomonadati</taxon>
        <taxon>Pseudomonadota</taxon>
        <taxon>Gammaproteobacteria</taxon>
        <taxon>Enterobacterales</taxon>
        <taxon>Enterobacteriaceae</taxon>
        <taxon>Klebsiella/Raoultella group</taxon>
        <taxon>Klebsiella</taxon>
        <taxon>Klebsiella pneumoniae complex</taxon>
    </lineage>
</organism>